<dbReference type="Proteomes" id="UP000070589">
    <property type="component" value="Unassembled WGS sequence"/>
</dbReference>
<protein>
    <submittedName>
        <fullName evidence="1">Uncharacterized protein</fullName>
    </submittedName>
</protein>
<keyword evidence="2" id="KW-1185">Reference proteome</keyword>
<dbReference type="AlphaFoldDB" id="A0A133U7P1"/>
<accession>A0A133U7P1</accession>
<organism evidence="1 2">
    <name type="scientific">candidate division MSBL1 archaeon SCGC-AAA259D14</name>
    <dbReference type="NCBI Taxonomy" id="1698261"/>
    <lineage>
        <taxon>Archaea</taxon>
        <taxon>Methanobacteriati</taxon>
        <taxon>Methanobacteriota</taxon>
        <taxon>candidate division MSBL1</taxon>
    </lineage>
</organism>
<name>A0A133U7P1_9EURY</name>
<evidence type="ECO:0000313" key="2">
    <source>
        <dbReference type="Proteomes" id="UP000070589"/>
    </source>
</evidence>
<sequence>MVLDAELEPQAMVCALDLSGDTSGGLGALLLWIDQWVEEAKEVDVVLVVKGGLEQNVLEGEISLSSGGLFDTVLREKDLSPSKLAECLEVNQSDCSIISKEVKNSG</sequence>
<proteinExistence type="predicted"/>
<evidence type="ECO:0000313" key="1">
    <source>
        <dbReference type="EMBL" id="KXA90225.1"/>
    </source>
</evidence>
<gene>
    <name evidence="1" type="ORF">AKJ62_01415</name>
</gene>
<dbReference type="EMBL" id="LHXL01000010">
    <property type="protein sequence ID" value="KXA90225.1"/>
    <property type="molecule type" value="Genomic_DNA"/>
</dbReference>
<comment type="caution">
    <text evidence="1">The sequence shown here is derived from an EMBL/GenBank/DDBJ whole genome shotgun (WGS) entry which is preliminary data.</text>
</comment>
<reference evidence="1 2" key="1">
    <citation type="journal article" date="2016" name="Sci. Rep.">
        <title>Metabolic traits of an uncultured archaeal lineage -MSBL1- from brine pools of the Red Sea.</title>
        <authorList>
            <person name="Mwirichia R."/>
            <person name="Alam I."/>
            <person name="Rashid M."/>
            <person name="Vinu M."/>
            <person name="Ba-Alawi W."/>
            <person name="Anthony Kamau A."/>
            <person name="Kamanda Ngugi D."/>
            <person name="Goker M."/>
            <person name="Klenk H.P."/>
            <person name="Bajic V."/>
            <person name="Stingl U."/>
        </authorList>
    </citation>
    <scope>NUCLEOTIDE SEQUENCE [LARGE SCALE GENOMIC DNA]</scope>
    <source>
        <strain evidence="1">SCGC-AAA259D14</strain>
    </source>
</reference>